<dbReference type="GO" id="GO:0005762">
    <property type="term" value="C:mitochondrial large ribosomal subunit"/>
    <property type="evidence" value="ECO:0007669"/>
    <property type="project" value="InterPro"/>
</dbReference>
<gene>
    <name evidence="3" type="ORF">H4R18_003370</name>
</gene>
<reference evidence="3" key="1">
    <citation type="submission" date="2022-07" db="EMBL/GenBank/DDBJ databases">
        <title>Phylogenomic reconstructions and comparative analyses of Kickxellomycotina fungi.</title>
        <authorList>
            <person name="Reynolds N.K."/>
            <person name="Stajich J.E."/>
            <person name="Barry K."/>
            <person name="Grigoriev I.V."/>
            <person name="Crous P."/>
            <person name="Smith M.E."/>
        </authorList>
    </citation>
    <scope>NUCLEOTIDE SEQUENCE</scope>
    <source>
        <strain evidence="3">NBRC 105414</strain>
    </source>
</reference>
<dbReference type="Pfam" id="PF18126">
    <property type="entry name" value="Mitoc_mL59"/>
    <property type="match status" value="1"/>
</dbReference>
<dbReference type="PANTHER" id="PTHR28041:SF1">
    <property type="entry name" value="LARGE RIBOSOMAL SUBUNIT PROTEIN ML59"/>
    <property type="match status" value="1"/>
</dbReference>
<accession>A0A9W8H919</accession>
<dbReference type="Proteomes" id="UP001140217">
    <property type="component" value="Unassembled WGS sequence"/>
</dbReference>
<evidence type="ECO:0000313" key="4">
    <source>
        <dbReference type="Proteomes" id="UP001140217"/>
    </source>
</evidence>
<sequence>MATARQFSAAVLRHLEAKHPEDAFKATFVNGYWRGPRFSLRRQAELRKACLLTGVDPASIGMPEPPQTRAMQYKPPKGHKQQRLYAEKQAAIQKNLADMPEKIRKWKEASDLAKEKEKNRSSLPF</sequence>
<dbReference type="GO" id="GO:0003735">
    <property type="term" value="F:structural constituent of ribosome"/>
    <property type="evidence" value="ECO:0007669"/>
    <property type="project" value="InterPro"/>
</dbReference>
<organism evidence="3 4">
    <name type="scientific">Coemansia javaensis</name>
    <dbReference type="NCBI Taxonomy" id="2761396"/>
    <lineage>
        <taxon>Eukaryota</taxon>
        <taxon>Fungi</taxon>
        <taxon>Fungi incertae sedis</taxon>
        <taxon>Zoopagomycota</taxon>
        <taxon>Kickxellomycotina</taxon>
        <taxon>Kickxellomycetes</taxon>
        <taxon>Kickxellales</taxon>
        <taxon>Kickxellaceae</taxon>
        <taxon>Coemansia</taxon>
    </lineage>
</organism>
<dbReference type="PANTHER" id="PTHR28041">
    <property type="entry name" value="54S RIBOSOMAL PROTEIN L25, MITOCHONDRIAL"/>
    <property type="match status" value="1"/>
</dbReference>
<keyword evidence="4" id="KW-1185">Reference proteome</keyword>
<feature type="domain" description="Large ribosomal subunit protein mL59" evidence="2">
    <location>
        <begin position="20"/>
        <end position="108"/>
    </location>
</feature>
<feature type="region of interest" description="Disordered" evidence="1">
    <location>
        <begin position="56"/>
        <end position="80"/>
    </location>
</feature>
<dbReference type="AlphaFoldDB" id="A0A9W8H919"/>
<evidence type="ECO:0000259" key="2">
    <source>
        <dbReference type="Pfam" id="PF18126"/>
    </source>
</evidence>
<dbReference type="InterPro" id="IPR037507">
    <property type="entry name" value="Ribosomal_mL59"/>
</dbReference>
<name>A0A9W8H919_9FUNG</name>
<dbReference type="InterPro" id="IPR040922">
    <property type="entry name" value="Ribosomal_mL59_dom"/>
</dbReference>
<evidence type="ECO:0000313" key="3">
    <source>
        <dbReference type="EMBL" id="KAJ2780614.1"/>
    </source>
</evidence>
<proteinExistence type="predicted"/>
<protein>
    <recommendedName>
        <fullName evidence="2">Large ribosomal subunit protein mL59 domain-containing protein</fullName>
    </recommendedName>
</protein>
<evidence type="ECO:0000256" key="1">
    <source>
        <dbReference type="SAM" id="MobiDB-lite"/>
    </source>
</evidence>
<dbReference type="OrthoDB" id="18529at2759"/>
<comment type="caution">
    <text evidence="3">The sequence shown here is derived from an EMBL/GenBank/DDBJ whole genome shotgun (WGS) entry which is preliminary data.</text>
</comment>
<dbReference type="EMBL" id="JANBUL010000131">
    <property type="protein sequence ID" value="KAJ2780614.1"/>
    <property type="molecule type" value="Genomic_DNA"/>
</dbReference>